<dbReference type="InterPro" id="IPR005225">
    <property type="entry name" value="Small_GTP-bd"/>
</dbReference>
<dbReference type="InterPro" id="IPR009000">
    <property type="entry name" value="Transl_B-barrel_sf"/>
</dbReference>
<dbReference type="EnsemblMetazoa" id="XM_014384810.2">
    <property type="protein sequence ID" value="XP_014240296.1"/>
    <property type="gene ID" value="LOC106661429"/>
</dbReference>
<evidence type="ECO:0000313" key="2">
    <source>
        <dbReference type="EnsemblMetazoa" id="XP_014240296.1"/>
    </source>
</evidence>
<dbReference type="GO" id="GO:0005525">
    <property type="term" value="F:GTP binding"/>
    <property type="evidence" value="ECO:0007669"/>
    <property type="project" value="InterPro"/>
</dbReference>
<dbReference type="PANTHER" id="PTHR43721:SF11">
    <property type="entry name" value="SELENOCYSTEINE-SPECIFIC ELONGATION FACTOR"/>
    <property type="match status" value="1"/>
</dbReference>
<dbReference type="RefSeq" id="XP_014240296.1">
    <property type="nucleotide sequence ID" value="XM_014384810.2"/>
</dbReference>
<evidence type="ECO:0000259" key="1">
    <source>
        <dbReference type="PROSITE" id="PS51722"/>
    </source>
</evidence>
<protein>
    <recommendedName>
        <fullName evidence="1">Tr-type G domain-containing protein</fullName>
    </recommendedName>
</protein>
<dbReference type="NCBIfam" id="TIGR00231">
    <property type="entry name" value="small_GTP"/>
    <property type="match status" value="1"/>
</dbReference>
<dbReference type="FunFam" id="2.40.30.10:FF:000052">
    <property type="entry name" value="Selenocysteine-specific elongation factor EF-Sec"/>
    <property type="match status" value="1"/>
</dbReference>
<dbReference type="Gene3D" id="2.40.30.10">
    <property type="entry name" value="Translation factors"/>
    <property type="match status" value="2"/>
</dbReference>
<dbReference type="SUPFAM" id="SSF50447">
    <property type="entry name" value="Translation proteins"/>
    <property type="match status" value="1"/>
</dbReference>
<dbReference type="GeneID" id="106661429"/>
<dbReference type="GO" id="GO:0001514">
    <property type="term" value="P:selenocysteine incorporation"/>
    <property type="evidence" value="ECO:0007669"/>
    <property type="project" value="TreeGrafter"/>
</dbReference>
<dbReference type="CDD" id="cd04094">
    <property type="entry name" value="eSelB_III"/>
    <property type="match status" value="1"/>
</dbReference>
<dbReference type="Pfam" id="PF00009">
    <property type="entry name" value="GTP_EFTU"/>
    <property type="match status" value="1"/>
</dbReference>
<dbReference type="InterPro" id="IPR000795">
    <property type="entry name" value="T_Tr_GTP-bd_dom"/>
</dbReference>
<dbReference type="Pfam" id="PF21131">
    <property type="entry name" value="eEFSec_4th"/>
    <property type="match status" value="1"/>
</dbReference>
<organism evidence="2 3">
    <name type="scientific">Cimex lectularius</name>
    <name type="common">Bed bug</name>
    <name type="synonym">Acanthia lectularia</name>
    <dbReference type="NCBI Taxonomy" id="79782"/>
    <lineage>
        <taxon>Eukaryota</taxon>
        <taxon>Metazoa</taxon>
        <taxon>Ecdysozoa</taxon>
        <taxon>Arthropoda</taxon>
        <taxon>Hexapoda</taxon>
        <taxon>Insecta</taxon>
        <taxon>Pterygota</taxon>
        <taxon>Neoptera</taxon>
        <taxon>Paraneoptera</taxon>
        <taxon>Hemiptera</taxon>
        <taxon>Heteroptera</taxon>
        <taxon>Panheteroptera</taxon>
        <taxon>Cimicomorpha</taxon>
        <taxon>Cimicidae</taxon>
        <taxon>Cimex</taxon>
    </lineage>
</organism>
<dbReference type="Pfam" id="PF03144">
    <property type="entry name" value="GTP_EFTU_D2"/>
    <property type="match status" value="1"/>
</dbReference>
<dbReference type="CDD" id="cd03696">
    <property type="entry name" value="SelB_II"/>
    <property type="match status" value="1"/>
</dbReference>
<dbReference type="InterPro" id="IPR050055">
    <property type="entry name" value="EF-Tu_GTPase"/>
</dbReference>
<dbReference type="GO" id="GO:0003924">
    <property type="term" value="F:GTPase activity"/>
    <property type="evidence" value="ECO:0007669"/>
    <property type="project" value="InterPro"/>
</dbReference>
<dbReference type="Proteomes" id="UP000494040">
    <property type="component" value="Unassembled WGS sequence"/>
</dbReference>
<dbReference type="AlphaFoldDB" id="A0A8I6R9K4"/>
<sequence>MTLNVNVGLMGHVDSGKTSLAKALSSVASTASFDKSPQSQERGITIDLGFSSFYVDARDYLADSDFQLLQFTLVDCPGHASLIKTVIGGAQIIDIIILVIDITKGVQTQTAECLVISEIINKPMLIVLNKIDLLPSEKQQSGIDKVVKKLQITLKSTPFSNASIVPTSAIRGQDDPKKEGFSELINKLCRMVKDVERPVNKPMLLSVDHCFIIKGKGTIMTGTMIQGQLELGNNIEIPALKEIKKVKSMQTFKKDVKKVQAGDRVGICVTQFDPKSLERGLICAPGYISPLFAVVIKMKKVTYYRNTISSGSKYHVSIGHETVIAKLTLFLELSEKAEFNLDKDYLFLDEYNDSEQRVCYALLQFEHSVLSPSNSLIIGSKLDMDVNAPSCRLVFHGISLFDVSDRNYETSLLPKLKLFKYKQKTGVVYKMNNSTDIIAKSLFKKETKMYNFTNLKITLSTGENGYIESTFGQGGKVRITIPEGLRQETEHILKKMSKCSDTTLNNESVKVFLRFKRYIYDRDKKIIQNE</sequence>
<dbReference type="InterPro" id="IPR004161">
    <property type="entry name" value="EFTu-like_2"/>
</dbReference>
<feature type="domain" description="Tr-type G" evidence="1">
    <location>
        <begin position="2"/>
        <end position="199"/>
    </location>
</feature>
<dbReference type="Pfam" id="PF21208">
    <property type="entry name" value="euk_SelB_III"/>
    <property type="match status" value="1"/>
</dbReference>
<dbReference type="CTD" id="60678"/>
<evidence type="ECO:0000313" key="3">
    <source>
        <dbReference type="Proteomes" id="UP000494040"/>
    </source>
</evidence>
<dbReference type="KEGG" id="clec:106661429"/>
<dbReference type="InterPro" id="IPR027417">
    <property type="entry name" value="P-loop_NTPase"/>
</dbReference>
<accession>A0A8I6R9K4</accession>
<dbReference type="Gene3D" id="3.40.50.300">
    <property type="entry name" value="P-loop containing nucleotide triphosphate hydrolases"/>
    <property type="match status" value="1"/>
</dbReference>
<dbReference type="PROSITE" id="PS51722">
    <property type="entry name" value="G_TR_2"/>
    <property type="match status" value="1"/>
</dbReference>
<proteinExistence type="predicted"/>
<dbReference type="GO" id="GO:0003746">
    <property type="term" value="F:translation elongation factor activity"/>
    <property type="evidence" value="ECO:0007669"/>
    <property type="project" value="TreeGrafter"/>
</dbReference>
<dbReference type="OMA" id="CFAIKGQ"/>
<dbReference type="SUPFAM" id="SSF52540">
    <property type="entry name" value="P-loop containing nucleoside triphosphate hydrolases"/>
    <property type="match status" value="1"/>
</dbReference>
<dbReference type="InterPro" id="IPR049394">
    <property type="entry name" value="eEFSec_C"/>
</dbReference>
<dbReference type="PRINTS" id="PR00315">
    <property type="entry name" value="ELONGATNFCT"/>
</dbReference>
<name>A0A8I6R9K4_CIMLE</name>
<dbReference type="InterPro" id="IPR049393">
    <property type="entry name" value="eEFSec_III"/>
</dbReference>
<keyword evidence="3" id="KW-1185">Reference proteome</keyword>
<dbReference type="PANTHER" id="PTHR43721">
    <property type="entry name" value="ELONGATION FACTOR TU-RELATED"/>
    <property type="match status" value="1"/>
</dbReference>
<reference evidence="2" key="1">
    <citation type="submission" date="2022-01" db="UniProtKB">
        <authorList>
            <consortium name="EnsemblMetazoa"/>
        </authorList>
    </citation>
    <scope>IDENTIFICATION</scope>
</reference>
<dbReference type="OrthoDB" id="2067at2759"/>